<gene>
    <name evidence="2" type="ORF">CYNAS_LOCUS2605</name>
</gene>
<evidence type="ECO:0000256" key="1">
    <source>
        <dbReference type="SAM" id="SignalP"/>
    </source>
</evidence>
<keyword evidence="1" id="KW-0732">Signal</keyword>
<evidence type="ECO:0000313" key="3">
    <source>
        <dbReference type="Proteomes" id="UP001176961"/>
    </source>
</evidence>
<protein>
    <submittedName>
        <fullName evidence="2">Uncharacterized protein</fullName>
    </submittedName>
</protein>
<accession>A0AA36DMX8</accession>
<evidence type="ECO:0000313" key="2">
    <source>
        <dbReference type="EMBL" id="CAJ0590622.1"/>
    </source>
</evidence>
<feature type="signal peptide" evidence="1">
    <location>
        <begin position="1"/>
        <end position="17"/>
    </location>
</feature>
<dbReference type="AlphaFoldDB" id="A0AA36DMX8"/>
<name>A0AA36DMX8_CYLNA</name>
<sequence length="149" mass="17367">MMFMRGLFLISLSNVYCKRVVTPIYDEFPWLLELVKEVTNRTHKYTPQLVDEAVMYLRSHPNLEHEIKAEILLTAKYDEPYNPAEALEEAVSLWKSNAQNWTVMNATTDVGCARRDNEQTHMLSKHPQLLEVQESHDDDQGLLACYFSF</sequence>
<dbReference type="EMBL" id="CATQJL010000001">
    <property type="protein sequence ID" value="CAJ0590622.1"/>
    <property type="molecule type" value="Genomic_DNA"/>
</dbReference>
<reference evidence="2" key="1">
    <citation type="submission" date="2023-07" db="EMBL/GenBank/DDBJ databases">
        <authorList>
            <consortium name="CYATHOMIX"/>
        </authorList>
    </citation>
    <scope>NUCLEOTIDE SEQUENCE</scope>
    <source>
        <strain evidence="2">N/A</strain>
    </source>
</reference>
<comment type="caution">
    <text evidence="2">The sequence shown here is derived from an EMBL/GenBank/DDBJ whole genome shotgun (WGS) entry which is preliminary data.</text>
</comment>
<organism evidence="2 3">
    <name type="scientific">Cylicocyclus nassatus</name>
    <name type="common">Nematode worm</name>
    <dbReference type="NCBI Taxonomy" id="53992"/>
    <lineage>
        <taxon>Eukaryota</taxon>
        <taxon>Metazoa</taxon>
        <taxon>Ecdysozoa</taxon>
        <taxon>Nematoda</taxon>
        <taxon>Chromadorea</taxon>
        <taxon>Rhabditida</taxon>
        <taxon>Rhabditina</taxon>
        <taxon>Rhabditomorpha</taxon>
        <taxon>Strongyloidea</taxon>
        <taxon>Strongylidae</taxon>
        <taxon>Cylicocyclus</taxon>
    </lineage>
</organism>
<dbReference type="Proteomes" id="UP001176961">
    <property type="component" value="Unassembled WGS sequence"/>
</dbReference>
<feature type="chain" id="PRO_5041424758" evidence="1">
    <location>
        <begin position="18"/>
        <end position="149"/>
    </location>
</feature>
<proteinExistence type="predicted"/>
<keyword evidence="3" id="KW-1185">Reference proteome</keyword>